<keyword evidence="6 10" id="KW-0812">Transmembrane</keyword>
<reference evidence="11" key="1">
    <citation type="submission" date="2018-10" db="EMBL/GenBank/DDBJ databases">
        <title>Population genomic analysis revealed the cold adaptation of white poplar.</title>
        <authorList>
            <person name="Liu Y.-J."/>
        </authorList>
    </citation>
    <scope>NUCLEOTIDE SEQUENCE [LARGE SCALE GENOMIC DNA]</scope>
    <source>
        <strain evidence="11">PAL-ZL1</strain>
    </source>
</reference>
<keyword evidence="8" id="KW-0406">Ion transport</keyword>
<keyword evidence="9 10" id="KW-0472">Membrane</keyword>
<accession>A0A4U5P5V7</accession>
<evidence type="ECO:0000256" key="8">
    <source>
        <dbReference type="ARBA" id="ARBA00023065"/>
    </source>
</evidence>
<comment type="similarity">
    <text evidence="3">Belongs to the SLAC1 S-type anion channel family.</text>
</comment>
<sequence>MRGGFFQEVDVVLVDLIRLVGLMGKQGKGILESSRLNQLSDYEDILLPRDKKWPFLLRFPIGCFAVKREYFHPVRVNFFFAPWVVCMFLAISVPPLLAPEDLHPARWCAFMGPYFFLELKIYGQWLSCGKRSLCKVANPSSHLSVVANFVGAILASKVGWKEASKFLWAVGFAHYLVVFVTLHQRLPTSEPLAKELHPVSSMFIAAPSPASIAWETIYGDFYGLSRTFSVTWWSYTFPMTTASVTTIKYAENDPGVLSRGLALTLLSTVFCIFH</sequence>
<dbReference type="GO" id="GO:0012505">
    <property type="term" value="C:endomembrane system"/>
    <property type="evidence" value="ECO:0007669"/>
    <property type="project" value="UniProtKB-SubCell"/>
</dbReference>
<evidence type="ECO:0000256" key="4">
    <source>
        <dbReference type="ARBA" id="ARBA00022448"/>
    </source>
</evidence>
<dbReference type="InterPro" id="IPR030183">
    <property type="entry name" value="SLAC/SLAH"/>
</dbReference>
<name>A0A4U5P5V7_POPAL</name>
<protein>
    <submittedName>
        <fullName evidence="11">C4-dicarboxylate transporter/malic acid transport family protein</fullName>
    </submittedName>
</protein>
<dbReference type="InterPro" id="IPR004695">
    <property type="entry name" value="SLAC1/Mae1/Ssu1/TehA"/>
</dbReference>
<evidence type="ECO:0000256" key="7">
    <source>
        <dbReference type="ARBA" id="ARBA00022989"/>
    </source>
</evidence>
<keyword evidence="4" id="KW-0813">Transport</keyword>
<comment type="caution">
    <text evidence="11">The sequence shown here is derived from an EMBL/GenBank/DDBJ whole genome shotgun (WGS) entry which is preliminary data.</text>
</comment>
<evidence type="ECO:0000256" key="6">
    <source>
        <dbReference type="ARBA" id="ARBA00022692"/>
    </source>
</evidence>
<evidence type="ECO:0000313" key="11">
    <source>
        <dbReference type="EMBL" id="TKR91091.1"/>
    </source>
</evidence>
<keyword evidence="5" id="KW-1003">Cell membrane</keyword>
<dbReference type="GO" id="GO:0008308">
    <property type="term" value="F:voltage-gated monoatomic anion channel activity"/>
    <property type="evidence" value="ECO:0007669"/>
    <property type="project" value="InterPro"/>
</dbReference>
<proteinExistence type="inferred from homology"/>
<dbReference type="STRING" id="43335.A0A4U5P5V7"/>
<evidence type="ECO:0000256" key="10">
    <source>
        <dbReference type="SAM" id="Phobius"/>
    </source>
</evidence>
<dbReference type="PANTHER" id="PTHR31269:SF11">
    <property type="entry name" value="GUARD CELL S-TYPE ANION CHANNEL SLAC1"/>
    <property type="match status" value="1"/>
</dbReference>
<evidence type="ECO:0000256" key="2">
    <source>
        <dbReference type="ARBA" id="ARBA00004236"/>
    </source>
</evidence>
<dbReference type="GO" id="GO:0006873">
    <property type="term" value="P:intracellular monoatomic ion homeostasis"/>
    <property type="evidence" value="ECO:0007669"/>
    <property type="project" value="InterPro"/>
</dbReference>
<evidence type="ECO:0000256" key="5">
    <source>
        <dbReference type="ARBA" id="ARBA00022475"/>
    </source>
</evidence>
<evidence type="ECO:0000256" key="1">
    <source>
        <dbReference type="ARBA" id="ARBA00004127"/>
    </source>
</evidence>
<comment type="subcellular location">
    <subcellularLocation>
        <location evidence="2">Cell membrane</location>
    </subcellularLocation>
    <subcellularLocation>
        <location evidence="1">Endomembrane system</location>
        <topology evidence="1">Multi-pass membrane protein</topology>
    </subcellularLocation>
</comment>
<dbReference type="AlphaFoldDB" id="A0A4U5P5V7"/>
<evidence type="ECO:0000256" key="3">
    <source>
        <dbReference type="ARBA" id="ARBA00007808"/>
    </source>
</evidence>
<evidence type="ECO:0000256" key="9">
    <source>
        <dbReference type="ARBA" id="ARBA00023136"/>
    </source>
</evidence>
<keyword evidence="7 10" id="KW-1133">Transmembrane helix</keyword>
<feature type="transmembrane region" description="Helical" evidence="10">
    <location>
        <begin position="76"/>
        <end position="98"/>
    </location>
</feature>
<dbReference type="Gene3D" id="1.50.10.150">
    <property type="entry name" value="Voltage-dependent anion channel"/>
    <property type="match status" value="1"/>
</dbReference>
<dbReference type="Pfam" id="PF03595">
    <property type="entry name" value="SLAC1"/>
    <property type="match status" value="1"/>
</dbReference>
<dbReference type="GO" id="GO:0090332">
    <property type="term" value="P:stomatal closure"/>
    <property type="evidence" value="ECO:0007669"/>
    <property type="project" value="TreeGrafter"/>
</dbReference>
<dbReference type="GO" id="GO:0005886">
    <property type="term" value="C:plasma membrane"/>
    <property type="evidence" value="ECO:0007669"/>
    <property type="project" value="UniProtKB-SubCell"/>
</dbReference>
<organism evidence="11">
    <name type="scientific">Populus alba</name>
    <name type="common">White poplar</name>
    <dbReference type="NCBI Taxonomy" id="43335"/>
    <lineage>
        <taxon>Eukaryota</taxon>
        <taxon>Viridiplantae</taxon>
        <taxon>Streptophyta</taxon>
        <taxon>Embryophyta</taxon>
        <taxon>Tracheophyta</taxon>
        <taxon>Spermatophyta</taxon>
        <taxon>Magnoliopsida</taxon>
        <taxon>eudicotyledons</taxon>
        <taxon>Gunneridae</taxon>
        <taxon>Pentapetalae</taxon>
        <taxon>rosids</taxon>
        <taxon>fabids</taxon>
        <taxon>Malpighiales</taxon>
        <taxon>Salicaceae</taxon>
        <taxon>Saliceae</taxon>
        <taxon>Populus</taxon>
    </lineage>
</organism>
<gene>
    <name evidence="11" type="ORF">D5086_0000226020</name>
</gene>
<dbReference type="InterPro" id="IPR038665">
    <property type="entry name" value="Voltage-dep_anion_channel_sf"/>
</dbReference>
<dbReference type="EMBL" id="RCHU01000799">
    <property type="protein sequence ID" value="TKR91091.1"/>
    <property type="molecule type" value="Genomic_DNA"/>
</dbReference>
<dbReference type="PANTHER" id="PTHR31269">
    <property type="entry name" value="S-TYPE ANION CHANNEL SLAH3"/>
    <property type="match status" value="1"/>
</dbReference>